<feature type="transmembrane region" description="Helical" evidence="1">
    <location>
        <begin position="18"/>
        <end position="35"/>
    </location>
</feature>
<keyword evidence="1" id="KW-1133">Transmembrane helix</keyword>
<proteinExistence type="predicted"/>
<organism evidence="2">
    <name type="scientific">marine sediment metagenome</name>
    <dbReference type="NCBI Taxonomy" id="412755"/>
    <lineage>
        <taxon>unclassified sequences</taxon>
        <taxon>metagenomes</taxon>
        <taxon>ecological metagenomes</taxon>
    </lineage>
</organism>
<keyword evidence="1" id="KW-0812">Transmembrane</keyword>
<protein>
    <submittedName>
        <fullName evidence="2">Uncharacterized protein</fullName>
    </submittedName>
</protein>
<name>X1KQJ0_9ZZZZ</name>
<evidence type="ECO:0000313" key="2">
    <source>
        <dbReference type="EMBL" id="GAH95905.1"/>
    </source>
</evidence>
<dbReference type="EMBL" id="BARU01049741">
    <property type="protein sequence ID" value="GAH95905.1"/>
    <property type="molecule type" value="Genomic_DNA"/>
</dbReference>
<gene>
    <name evidence="2" type="ORF">S03H2_73006</name>
</gene>
<evidence type="ECO:0000256" key="1">
    <source>
        <dbReference type="SAM" id="Phobius"/>
    </source>
</evidence>
<comment type="caution">
    <text evidence="2">The sequence shown here is derived from an EMBL/GenBank/DDBJ whole genome shotgun (WGS) entry which is preliminary data.</text>
</comment>
<reference evidence="2" key="1">
    <citation type="journal article" date="2014" name="Front. Microbiol.">
        <title>High frequency of phylogenetically diverse reductive dehalogenase-homologous genes in deep subseafloor sedimentary metagenomes.</title>
        <authorList>
            <person name="Kawai M."/>
            <person name="Futagami T."/>
            <person name="Toyoda A."/>
            <person name="Takaki Y."/>
            <person name="Nishi S."/>
            <person name="Hori S."/>
            <person name="Arai W."/>
            <person name="Tsubouchi T."/>
            <person name="Morono Y."/>
            <person name="Uchiyama I."/>
            <person name="Ito T."/>
            <person name="Fujiyama A."/>
            <person name="Inagaki F."/>
            <person name="Takami H."/>
        </authorList>
    </citation>
    <scope>NUCLEOTIDE SEQUENCE</scope>
    <source>
        <strain evidence="2">Expedition CK06-06</strain>
    </source>
</reference>
<keyword evidence="1" id="KW-0472">Membrane</keyword>
<dbReference type="AlphaFoldDB" id="X1KQJ0"/>
<feature type="non-terminal residue" evidence="2">
    <location>
        <position position="1"/>
    </location>
</feature>
<accession>X1KQJ0</accession>
<sequence>AEYHKKNLNSIDILKKSLFITLILCGGVTICYFLFPN</sequence>
<feature type="non-terminal residue" evidence="2">
    <location>
        <position position="37"/>
    </location>
</feature>